<gene>
    <name evidence="2" type="ORF">HU751_11380</name>
</gene>
<comment type="caution">
    <text evidence="2">The sequence shown here is derived from an EMBL/GenBank/DDBJ whole genome shotgun (WGS) entry which is preliminary data.</text>
</comment>
<name>A0A923K184_9PSED</name>
<proteinExistence type="predicted"/>
<reference evidence="2" key="1">
    <citation type="journal article" date="2020" name="Microorganisms">
        <title>Reliable Identification of Environmental Pseudomonas Isolates Using the rpoD Gene.</title>
        <authorList>
            <consortium name="The Broad Institute Genome Sequencing Platform"/>
            <person name="Girard L."/>
            <person name="Lood C."/>
            <person name="Rokni-Zadeh H."/>
            <person name="van Noort V."/>
            <person name="Lavigne R."/>
            <person name="De Mot R."/>
        </authorList>
    </citation>
    <scope>NUCLEOTIDE SEQUENCE</scope>
    <source>
        <strain evidence="2">BW13M1</strain>
    </source>
</reference>
<dbReference type="PANTHER" id="PTHR36836:SF1">
    <property type="entry name" value="COLANIC ACID BIOSYNTHESIS PROTEIN WCAK"/>
    <property type="match status" value="1"/>
</dbReference>
<dbReference type="PANTHER" id="PTHR36836">
    <property type="entry name" value="COLANIC ACID BIOSYNTHESIS PROTEIN WCAK"/>
    <property type="match status" value="1"/>
</dbReference>
<dbReference type="InterPro" id="IPR007345">
    <property type="entry name" value="Polysacch_pyruvyl_Trfase"/>
</dbReference>
<dbReference type="AlphaFoldDB" id="A0A923K184"/>
<dbReference type="RefSeq" id="WP_186733268.1">
    <property type="nucleotide sequence ID" value="NZ_JABWRJ020000001.1"/>
</dbReference>
<reference evidence="2" key="2">
    <citation type="submission" date="2020-07" db="EMBL/GenBank/DDBJ databases">
        <authorList>
            <person name="Lood C."/>
            <person name="Girard L."/>
        </authorList>
    </citation>
    <scope>NUCLEOTIDE SEQUENCE</scope>
    <source>
        <strain evidence="2">BW13M1</strain>
    </source>
</reference>
<dbReference type="GO" id="GO:0016740">
    <property type="term" value="F:transferase activity"/>
    <property type="evidence" value="ECO:0007669"/>
    <property type="project" value="UniProtKB-KW"/>
</dbReference>
<protein>
    <submittedName>
        <fullName evidence="2">Polysaccharide pyruvyl transferase family protein</fullName>
    </submittedName>
</protein>
<dbReference type="Pfam" id="PF04230">
    <property type="entry name" value="PS_pyruv_trans"/>
    <property type="match status" value="1"/>
</dbReference>
<evidence type="ECO:0000259" key="1">
    <source>
        <dbReference type="Pfam" id="PF04230"/>
    </source>
</evidence>
<accession>A0A923K184</accession>
<sequence length="410" mass="45346">MRFVITGVTLTGNMGGSAMLHATLQQLRSRFPGARFELLSIYPEADQRCNREDDLKVVPAAPLKLLAWYMPLTLLGALGSGVRRFLSRRSAFFSSLDAADAVIDLSGIALVDGRGLPLLWYNLSCALPGIIWGKPVFKLSQALGPFRTTLNRLLAKPLLQHCSTVVARGEQSRMFLIELGMHAPQALPDVSFALTIPDGIQHQAKNVLRGLDDSDRHWVIVSPSQVVATLCSQRGINFLEQMQQFVENLLNDDSRNVLILPHSLGTGKSKNNDIDLCRELHHRLVKHQRAFLHIPSEDPVLLRAIIGQSAFFVGCRFHAVVAALITGAPCLILGWSHKYREMAEAFDADIPSFDFSAFSAAALTEAFHSAWQARDQTRAILQTNGSTVRDLSIKNFDLVETYMRQSHAGN</sequence>
<dbReference type="EMBL" id="JABWRJ010000012">
    <property type="protein sequence ID" value="MBC3446378.1"/>
    <property type="molecule type" value="Genomic_DNA"/>
</dbReference>
<evidence type="ECO:0000313" key="2">
    <source>
        <dbReference type="EMBL" id="MBC3446378.1"/>
    </source>
</evidence>
<organism evidence="2">
    <name type="scientific">Pseudomonas peradeniyensis</name>
    <dbReference type="NCBI Taxonomy" id="2745488"/>
    <lineage>
        <taxon>Bacteria</taxon>
        <taxon>Pseudomonadati</taxon>
        <taxon>Pseudomonadota</taxon>
        <taxon>Gammaproteobacteria</taxon>
        <taxon>Pseudomonadales</taxon>
        <taxon>Pseudomonadaceae</taxon>
        <taxon>Pseudomonas</taxon>
    </lineage>
</organism>
<keyword evidence="2" id="KW-0808">Transferase</keyword>
<feature type="domain" description="Polysaccharide pyruvyl transferase" evidence="1">
    <location>
        <begin position="13"/>
        <end position="337"/>
    </location>
</feature>